<dbReference type="InterPro" id="IPR002797">
    <property type="entry name" value="Polysacc_synth"/>
</dbReference>
<evidence type="ECO:0000256" key="2">
    <source>
        <dbReference type="ARBA" id="ARBA00022475"/>
    </source>
</evidence>
<keyword evidence="4 6" id="KW-1133">Transmembrane helix</keyword>
<feature type="transmembrane region" description="Helical" evidence="6">
    <location>
        <begin position="202"/>
        <end position="219"/>
    </location>
</feature>
<protein>
    <recommendedName>
        <fullName evidence="9">O-antigen/teichoic acid export membrane protein</fullName>
    </recommendedName>
</protein>
<evidence type="ECO:0000313" key="7">
    <source>
        <dbReference type="EMBL" id="GAA1732159.1"/>
    </source>
</evidence>
<accession>A0ABN2JMA9</accession>
<reference evidence="7 8" key="1">
    <citation type="journal article" date="2019" name="Int. J. Syst. Evol. Microbiol.">
        <title>The Global Catalogue of Microorganisms (GCM) 10K type strain sequencing project: providing services to taxonomists for standard genome sequencing and annotation.</title>
        <authorList>
            <consortium name="The Broad Institute Genomics Platform"/>
            <consortium name="The Broad Institute Genome Sequencing Center for Infectious Disease"/>
            <person name="Wu L."/>
            <person name="Ma J."/>
        </authorList>
    </citation>
    <scope>NUCLEOTIDE SEQUENCE [LARGE SCALE GENOMIC DNA]</scope>
    <source>
        <strain evidence="7 8">JCM 15589</strain>
    </source>
</reference>
<dbReference type="Pfam" id="PF01943">
    <property type="entry name" value="Polysacc_synt"/>
    <property type="match status" value="1"/>
</dbReference>
<feature type="transmembrane region" description="Helical" evidence="6">
    <location>
        <begin position="234"/>
        <end position="253"/>
    </location>
</feature>
<evidence type="ECO:0000256" key="1">
    <source>
        <dbReference type="ARBA" id="ARBA00004651"/>
    </source>
</evidence>
<dbReference type="InterPro" id="IPR050833">
    <property type="entry name" value="Poly_Biosynth_Transport"/>
</dbReference>
<evidence type="ECO:0000256" key="5">
    <source>
        <dbReference type="ARBA" id="ARBA00023136"/>
    </source>
</evidence>
<comment type="caution">
    <text evidence="7">The sequence shown here is derived from an EMBL/GenBank/DDBJ whole genome shotgun (WGS) entry which is preliminary data.</text>
</comment>
<keyword evidence="5 6" id="KW-0472">Membrane</keyword>
<dbReference type="PANTHER" id="PTHR30250:SF11">
    <property type="entry name" value="O-ANTIGEN TRANSPORTER-RELATED"/>
    <property type="match status" value="1"/>
</dbReference>
<evidence type="ECO:0000313" key="8">
    <source>
        <dbReference type="Proteomes" id="UP001501138"/>
    </source>
</evidence>
<proteinExistence type="predicted"/>
<evidence type="ECO:0000256" key="3">
    <source>
        <dbReference type="ARBA" id="ARBA00022692"/>
    </source>
</evidence>
<dbReference type="EMBL" id="BAAAPM010000005">
    <property type="protein sequence ID" value="GAA1732159.1"/>
    <property type="molecule type" value="Genomic_DNA"/>
</dbReference>
<feature type="transmembrane region" description="Helical" evidence="6">
    <location>
        <begin position="74"/>
        <end position="96"/>
    </location>
</feature>
<keyword evidence="2" id="KW-1003">Cell membrane</keyword>
<evidence type="ECO:0000256" key="6">
    <source>
        <dbReference type="SAM" id="Phobius"/>
    </source>
</evidence>
<feature type="transmembrane region" description="Helical" evidence="6">
    <location>
        <begin position="33"/>
        <end position="53"/>
    </location>
</feature>
<gene>
    <name evidence="7" type="ORF">GCM10009809_29550</name>
</gene>
<dbReference type="RefSeq" id="WP_344249214.1">
    <property type="nucleotide sequence ID" value="NZ_BAAAPM010000005.1"/>
</dbReference>
<keyword evidence="8" id="KW-1185">Reference proteome</keyword>
<feature type="transmembrane region" description="Helical" evidence="6">
    <location>
        <begin position="308"/>
        <end position="333"/>
    </location>
</feature>
<feature type="transmembrane region" description="Helical" evidence="6">
    <location>
        <begin position="163"/>
        <end position="182"/>
    </location>
</feature>
<feature type="transmembrane region" description="Helical" evidence="6">
    <location>
        <begin position="108"/>
        <end position="130"/>
    </location>
</feature>
<feature type="transmembrane region" description="Helical" evidence="6">
    <location>
        <begin position="345"/>
        <end position="370"/>
    </location>
</feature>
<dbReference type="Proteomes" id="UP001501138">
    <property type="component" value="Unassembled WGS sequence"/>
</dbReference>
<keyword evidence="3 6" id="KW-0812">Transmembrane</keyword>
<evidence type="ECO:0008006" key="9">
    <source>
        <dbReference type="Google" id="ProtNLM"/>
    </source>
</evidence>
<feature type="transmembrane region" description="Helical" evidence="6">
    <location>
        <begin position="274"/>
        <end position="296"/>
    </location>
</feature>
<organism evidence="7 8">
    <name type="scientific">Isoptericola hypogeus</name>
    <dbReference type="NCBI Taxonomy" id="300179"/>
    <lineage>
        <taxon>Bacteria</taxon>
        <taxon>Bacillati</taxon>
        <taxon>Actinomycetota</taxon>
        <taxon>Actinomycetes</taxon>
        <taxon>Micrococcales</taxon>
        <taxon>Promicromonosporaceae</taxon>
        <taxon>Isoptericola</taxon>
    </lineage>
</organism>
<sequence length="427" mass="44427">MSVTTMGNAVPAVVSVVTGPVLAQALSVDGRGAVAAAMAPFVLLSSLAMFGIPEASTYLIAAAPGRVRHVLRRSAAMVSVTGAAAAAAGLLAASFFSGGDQAIERLMIIAAAATVPSMLVGCLRGVAYGLGLWRFVAMEKTISSLARLLLLVPLWMLDALTPTTATLVLVCTPLLGGLPYLVVLRRRGTPQDTVRTRQIASYGMRVWVGALTGILLMRIDQSLVTPLSDVVQTGLYVVAVSISELPLILTSAVRDVTFVSETARSDDQRLAATARLTTLASATGALVLGLTLPWWLPALFGSDFSGSVLVAQILLVAVVLGQPGSIAGSGLSARGRPGARSISMVIACVLNIGLLVALVPTFGAVGAALATLAGNMVAGGLNVVFIHRLYGISWLSFLGVRRSDLTVVRGLARRLTRRLTRRPDRLR</sequence>
<feature type="transmembrane region" description="Helical" evidence="6">
    <location>
        <begin position="376"/>
        <end position="400"/>
    </location>
</feature>
<name>A0ABN2JMA9_9MICO</name>
<evidence type="ECO:0000256" key="4">
    <source>
        <dbReference type="ARBA" id="ARBA00022989"/>
    </source>
</evidence>
<comment type="subcellular location">
    <subcellularLocation>
        <location evidence="1">Cell membrane</location>
        <topology evidence="1">Multi-pass membrane protein</topology>
    </subcellularLocation>
</comment>
<dbReference type="PANTHER" id="PTHR30250">
    <property type="entry name" value="PST FAMILY PREDICTED COLANIC ACID TRANSPORTER"/>
    <property type="match status" value="1"/>
</dbReference>